<keyword evidence="2" id="KW-1185">Reference proteome</keyword>
<name>A0ABR9ZT22_9FIRM</name>
<dbReference type="InterPro" id="IPR027476">
    <property type="entry name" value="DppA_N"/>
</dbReference>
<organism evidence="1 2">
    <name type="scientific">Fusibacter ferrireducens</name>
    <dbReference type="NCBI Taxonomy" id="2785058"/>
    <lineage>
        <taxon>Bacteria</taxon>
        <taxon>Bacillati</taxon>
        <taxon>Bacillota</taxon>
        <taxon>Clostridia</taxon>
        <taxon>Eubacteriales</taxon>
        <taxon>Eubacteriales Family XII. Incertae Sedis</taxon>
        <taxon>Fusibacter</taxon>
    </lineage>
</organism>
<reference evidence="1 2" key="1">
    <citation type="submission" date="2020-11" db="EMBL/GenBank/DDBJ databases">
        <title>Fusibacter basophilias sp. nov.</title>
        <authorList>
            <person name="Qiu D."/>
        </authorList>
    </citation>
    <scope>NUCLEOTIDE SEQUENCE [LARGE SCALE GENOMIC DNA]</scope>
    <source>
        <strain evidence="1 2">Q10-2</strain>
    </source>
</reference>
<dbReference type="SUPFAM" id="SSF63992">
    <property type="entry name" value="Dipeptide transport protein"/>
    <property type="match status" value="1"/>
</dbReference>
<comment type="caution">
    <text evidence="1">The sequence shown here is derived from an EMBL/GenBank/DDBJ whole genome shotgun (WGS) entry which is preliminary data.</text>
</comment>
<dbReference type="EMBL" id="JADKNH010000003">
    <property type="protein sequence ID" value="MBF4692749.1"/>
    <property type="molecule type" value="Genomic_DNA"/>
</dbReference>
<accession>A0ABR9ZT22</accession>
<evidence type="ECO:0000313" key="1">
    <source>
        <dbReference type="EMBL" id="MBF4692749.1"/>
    </source>
</evidence>
<dbReference type="PIRSF" id="PIRSF015853">
    <property type="entry name" value="Pep_DppA"/>
    <property type="match status" value="1"/>
</dbReference>
<dbReference type="Gene3D" id="3.30.1360.130">
    <property type="entry name" value="Dipeptide transport protein"/>
    <property type="match status" value="1"/>
</dbReference>
<evidence type="ECO:0000313" key="2">
    <source>
        <dbReference type="Proteomes" id="UP000614200"/>
    </source>
</evidence>
<dbReference type="Gene3D" id="3.40.50.10780">
    <property type="entry name" value="Dipeptide transport protein"/>
    <property type="match status" value="1"/>
</dbReference>
<proteinExistence type="predicted"/>
<dbReference type="Pfam" id="PF04951">
    <property type="entry name" value="Peptidase_M55"/>
    <property type="match status" value="1"/>
</dbReference>
<dbReference type="InterPro" id="IPR007035">
    <property type="entry name" value="Peptidase_M55"/>
</dbReference>
<dbReference type="Proteomes" id="UP000614200">
    <property type="component" value="Unassembled WGS sequence"/>
</dbReference>
<sequence length="269" mass="29750">MKLYVSSDMEGIAGVVSWDEVNKGQSEYVWACEQMTREVQVVCETAMALGSEKILLKDAHDTGRNIDISELPKGVLINRSWSRDLLVMMSGVDEGYDAVIFTGYHAGAYSDGNPLAHTINATSMKWIKMNGVLVSEFMMNAYTAAYYKVPVIVITGDQAICQEAKRLIPEITTIAVKSCKGGACTTMTGNHALAAIEEGTKIALKKFKASPSACMLSIPEKMTFEINFTNAALAYRASQYKEVELVDACTIRYSTTDYYEFLRMFFFAC</sequence>
<gene>
    <name evidence="1" type="ORF">ISU02_06445</name>
</gene>
<dbReference type="InterPro" id="IPR036177">
    <property type="entry name" value="Peptidase_M55_sf"/>
</dbReference>
<protein>
    <submittedName>
        <fullName evidence="1">M55 family metallopeptidase</fullName>
    </submittedName>
</protein>
<dbReference type="RefSeq" id="WP_194700988.1">
    <property type="nucleotide sequence ID" value="NZ_JADKNH010000003.1"/>
</dbReference>